<dbReference type="OrthoDB" id="10628242at2759"/>
<comment type="caution">
    <text evidence="1">The sequence shown here is derived from an EMBL/GenBank/DDBJ whole genome shotgun (WGS) entry which is preliminary data.</text>
</comment>
<evidence type="ECO:0000313" key="2">
    <source>
        <dbReference type="Proteomes" id="UP000187283"/>
    </source>
</evidence>
<evidence type="ECO:0000313" key="1">
    <source>
        <dbReference type="EMBL" id="OMJ24682.1"/>
    </source>
</evidence>
<dbReference type="Proteomes" id="UP000187283">
    <property type="component" value="Unassembled WGS sequence"/>
</dbReference>
<reference evidence="1 2" key="1">
    <citation type="submission" date="2017-01" db="EMBL/GenBank/DDBJ databases">
        <authorList>
            <person name="Mah S.A."/>
            <person name="Swanson W.J."/>
            <person name="Moy G.W."/>
            <person name="Vacquier V.D."/>
        </authorList>
    </citation>
    <scope>NUCLEOTIDE SEQUENCE [LARGE SCALE GENOMIC DNA]</scope>
    <source>
        <strain evidence="1 2">GSMNP</strain>
    </source>
</reference>
<dbReference type="AlphaFoldDB" id="A0A1R1YCQ1"/>
<proteinExistence type="predicted"/>
<protein>
    <submittedName>
        <fullName evidence="1">Uncharacterized protein</fullName>
    </submittedName>
</protein>
<dbReference type="EMBL" id="LSSN01000297">
    <property type="protein sequence ID" value="OMJ24682.1"/>
    <property type="molecule type" value="Genomic_DNA"/>
</dbReference>
<sequence>MPRTSQASMILSNKSLNEHAEGADLGQTEKRAHEFCGFNVFNLAEGEGIWEFRKSSRGFGGGEEVVLRNGAFDEVEDVAVDLRAQEVAFGRHLLLLAVRQHQPGQTRWEEEGEHWDELAYRKQQKGERNDFLEVGLIAHHLNKCILFQSVYKTCTKSTDKREVVATDYVLARLEGGPDRLGAFMLAIDLFQSSLVELQVIHQQLDLAHAPRIRTRIQARIKLLQLRLLKLRQTRRRVRHFKRSHLNRTAAQYQVVVCGYRRWQCAHGHTPRKGRNPCSASS</sequence>
<accession>A0A1R1YCQ1</accession>
<organism evidence="1 2">
    <name type="scientific">Smittium culicis</name>
    <dbReference type="NCBI Taxonomy" id="133412"/>
    <lineage>
        <taxon>Eukaryota</taxon>
        <taxon>Fungi</taxon>
        <taxon>Fungi incertae sedis</taxon>
        <taxon>Zoopagomycota</taxon>
        <taxon>Kickxellomycotina</taxon>
        <taxon>Harpellomycetes</taxon>
        <taxon>Harpellales</taxon>
        <taxon>Legeriomycetaceae</taxon>
        <taxon>Smittium</taxon>
    </lineage>
</organism>
<gene>
    <name evidence="1" type="ORF">AYI70_g1417</name>
</gene>
<name>A0A1R1YCQ1_9FUNG</name>
<keyword evidence="2" id="KW-1185">Reference proteome</keyword>